<keyword evidence="5" id="KW-1185">Reference proteome</keyword>
<proteinExistence type="predicted"/>
<dbReference type="eggNOG" id="COG1196">
    <property type="taxonomic scope" value="Bacteria"/>
</dbReference>
<dbReference type="Gene3D" id="2.80.10.50">
    <property type="match status" value="4"/>
</dbReference>
<dbReference type="SMART" id="SM00458">
    <property type="entry name" value="RICIN"/>
    <property type="match status" value="2"/>
</dbReference>
<gene>
    <name evidence="4" type="ORF">AJAP_32255</name>
</gene>
<feature type="chain" id="PRO_5001711005" evidence="2">
    <location>
        <begin position="27"/>
        <end position="726"/>
    </location>
</feature>
<feature type="domain" description="Ricin B lectin" evidence="3">
    <location>
        <begin position="593"/>
        <end position="726"/>
    </location>
</feature>
<feature type="compositionally biased region" description="Polar residues" evidence="1">
    <location>
        <begin position="112"/>
        <end position="121"/>
    </location>
</feature>
<accession>A0A075V8T0</accession>
<dbReference type="GO" id="GO:0030246">
    <property type="term" value="F:carbohydrate binding"/>
    <property type="evidence" value="ECO:0007669"/>
    <property type="project" value="UniProtKB-KW"/>
</dbReference>
<feature type="domain" description="Ricin B lectin" evidence="3">
    <location>
        <begin position="439"/>
        <end position="585"/>
    </location>
</feature>
<dbReference type="InterPro" id="IPR035992">
    <property type="entry name" value="Ricin_B-like_lectins"/>
</dbReference>
<dbReference type="PROSITE" id="PS50231">
    <property type="entry name" value="RICIN_B_LECTIN"/>
    <property type="match status" value="1"/>
</dbReference>
<dbReference type="EMBL" id="CP008953">
    <property type="protein sequence ID" value="AIG79265.1"/>
    <property type="molecule type" value="Genomic_DNA"/>
</dbReference>
<name>A0A075V8T0_9PSEU</name>
<dbReference type="STRING" id="208439.AJAP_32255"/>
<organism evidence="4 5">
    <name type="scientific">Amycolatopsis japonica</name>
    <dbReference type="NCBI Taxonomy" id="208439"/>
    <lineage>
        <taxon>Bacteria</taxon>
        <taxon>Bacillati</taxon>
        <taxon>Actinomycetota</taxon>
        <taxon>Actinomycetes</taxon>
        <taxon>Pseudonocardiales</taxon>
        <taxon>Pseudonocardiaceae</taxon>
        <taxon>Amycolatopsis</taxon>
        <taxon>Amycolatopsis japonica group</taxon>
    </lineage>
</organism>
<dbReference type="HOGENOM" id="CLU_018242_0_0_11"/>
<dbReference type="KEGG" id="aja:AJAP_32255"/>
<feature type="region of interest" description="Disordered" evidence="1">
    <location>
        <begin position="92"/>
        <end position="131"/>
    </location>
</feature>
<dbReference type="RefSeq" id="WP_038518325.1">
    <property type="nucleotide sequence ID" value="NZ_CP008953.1"/>
</dbReference>
<dbReference type="eggNOG" id="COG3507">
    <property type="taxonomic scope" value="Bacteria"/>
</dbReference>
<evidence type="ECO:0000313" key="5">
    <source>
        <dbReference type="Proteomes" id="UP000028492"/>
    </source>
</evidence>
<dbReference type="Proteomes" id="UP000028492">
    <property type="component" value="Chromosome"/>
</dbReference>
<reference evidence="4 5" key="1">
    <citation type="journal article" date="2014" name="J. Biotechnol.">
        <title>Complete genome sequence of the actinobacterium Amycolatopsis japonica MG417-CF17(T) (=DSM 44213T) producing (S,S)-N,N'-ethylenediaminedisuccinic acid.</title>
        <authorList>
            <person name="Stegmann E."/>
            <person name="Albersmeier A."/>
            <person name="Spohn M."/>
            <person name="Gert H."/>
            <person name="Weber T."/>
            <person name="Wohlleben W."/>
            <person name="Kalinowski J."/>
            <person name="Ruckert C."/>
        </authorList>
    </citation>
    <scope>NUCLEOTIDE SEQUENCE [LARGE SCALE GENOMIC DNA]</scope>
    <source>
        <strain evidence="5">MG417-CF17 (DSM 44213)</strain>
    </source>
</reference>
<dbReference type="CDD" id="cd00161">
    <property type="entry name" value="beta-trefoil_Ricin-like"/>
    <property type="match status" value="1"/>
</dbReference>
<evidence type="ECO:0000313" key="4">
    <source>
        <dbReference type="EMBL" id="AIG79265.1"/>
    </source>
</evidence>
<sequence>MRTLPLLGAAALAVAATTVVPVSSDAAPPDATYTITVDAKKSFSPTTDTPASTYVDKDGTFYFQQAAALYGADQPREWDFYSGRDFDSFTKNPISSAVNPANPADRNDDTTWRCNNSPTGKESTDPPAGSGYSQRNFCDLVGTWVDPDTGDWYGLIHNEFTPEPFGAYSFSHYDAIDMAVSKDQGKTWTIKDHAITSPYSTKRGDTAAFPHQTFDYGDGDPRLFVDTASGYFYVYYGSRIVPKAGAGGPMTGLAHVARSPISAKMASGSWQKWFDGGWSQPGVGGRESNMVPVSAAGDTGYTPVADDYDPANTGNVTQQIAAGQLPKKSDLFIMNIAYNAHLGLYIGAPEAVDSVVPQRYYVTDDLTTQKWRLIGDTGSYTNQSWYRWFVDAANKTNSTIIGKQFRSYCAVACSNNAGGEYTTQTITSSAPAPSPVDTSRKYRIGLGDGRVLAQGTGTATTSVAATTGSDREAWQFSSDGDGSYRIANAATGQLLGVDAVQAGRAWGAKPTVTSASTVGQQWFVIPSTVDKGTFRLVNRYSGLVLGLSGKTSRLAETTPLRSWTDTTGNAVGGGRTAAEQTLKFTDAGAGTLDGVHTLAASGKNLDDPDSSTASGTPLVTWTPNQGANQKWLFTRQSDGSYTLTNAHSKLCADVEGGATTAGARVIQWTCTGGANQRWNATKQPNGAYKIASVRSGLLLTTASTSDGAAVTQRADTGSALQAWAIG</sequence>
<dbReference type="AlphaFoldDB" id="A0A075V8T0"/>
<protein>
    <submittedName>
        <fullName evidence="4">Ricin B lectin</fullName>
    </submittedName>
</protein>
<keyword evidence="2" id="KW-0732">Signal</keyword>
<feature type="signal peptide" evidence="2">
    <location>
        <begin position="1"/>
        <end position="26"/>
    </location>
</feature>
<keyword evidence="4" id="KW-0430">Lectin</keyword>
<evidence type="ECO:0000256" key="1">
    <source>
        <dbReference type="SAM" id="MobiDB-lite"/>
    </source>
</evidence>
<dbReference type="Pfam" id="PF14200">
    <property type="entry name" value="RicinB_lectin_2"/>
    <property type="match status" value="2"/>
</dbReference>
<dbReference type="SUPFAM" id="SSF50370">
    <property type="entry name" value="Ricin B-like lectins"/>
    <property type="match status" value="2"/>
</dbReference>
<evidence type="ECO:0000259" key="3">
    <source>
        <dbReference type="SMART" id="SM00458"/>
    </source>
</evidence>
<evidence type="ECO:0000256" key="2">
    <source>
        <dbReference type="SAM" id="SignalP"/>
    </source>
</evidence>
<dbReference type="InterPro" id="IPR000772">
    <property type="entry name" value="Ricin_B_lectin"/>
</dbReference>